<keyword evidence="2" id="KW-1185">Reference proteome</keyword>
<organism evidence="1 2">
    <name type="scientific">Zopfia rhizophila CBS 207.26</name>
    <dbReference type="NCBI Taxonomy" id="1314779"/>
    <lineage>
        <taxon>Eukaryota</taxon>
        <taxon>Fungi</taxon>
        <taxon>Dikarya</taxon>
        <taxon>Ascomycota</taxon>
        <taxon>Pezizomycotina</taxon>
        <taxon>Dothideomycetes</taxon>
        <taxon>Dothideomycetes incertae sedis</taxon>
        <taxon>Zopfiaceae</taxon>
        <taxon>Zopfia</taxon>
    </lineage>
</organism>
<reference evidence="1" key="1">
    <citation type="journal article" date="2020" name="Stud. Mycol.">
        <title>101 Dothideomycetes genomes: a test case for predicting lifestyles and emergence of pathogens.</title>
        <authorList>
            <person name="Haridas S."/>
            <person name="Albert R."/>
            <person name="Binder M."/>
            <person name="Bloem J."/>
            <person name="Labutti K."/>
            <person name="Salamov A."/>
            <person name="Andreopoulos B."/>
            <person name="Baker S."/>
            <person name="Barry K."/>
            <person name="Bills G."/>
            <person name="Bluhm B."/>
            <person name="Cannon C."/>
            <person name="Castanera R."/>
            <person name="Culley D."/>
            <person name="Daum C."/>
            <person name="Ezra D."/>
            <person name="Gonzalez J."/>
            <person name="Henrissat B."/>
            <person name="Kuo A."/>
            <person name="Liang C."/>
            <person name="Lipzen A."/>
            <person name="Lutzoni F."/>
            <person name="Magnuson J."/>
            <person name="Mondo S."/>
            <person name="Nolan M."/>
            <person name="Ohm R."/>
            <person name="Pangilinan J."/>
            <person name="Park H.-J."/>
            <person name="Ramirez L."/>
            <person name="Alfaro M."/>
            <person name="Sun H."/>
            <person name="Tritt A."/>
            <person name="Yoshinaga Y."/>
            <person name="Zwiers L.-H."/>
            <person name="Turgeon B."/>
            <person name="Goodwin S."/>
            <person name="Spatafora J."/>
            <person name="Crous P."/>
            <person name="Grigoriev I."/>
        </authorList>
    </citation>
    <scope>NUCLEOTIDE SEQUENCE</scope>
    <source>
        <strain evidence="1">CBS 207.26</strain>
    </source>
</reference>
<protein>
    <submittedName>
        <fullName evidence="1">Uncharacterized protein</fullName>
    </submittedName>
</protein>
<name>A0A6A6DEH0_9PEZI</name>
<dbReference type="Proteomes" id="UP000800200">
    <property type="component" value="Unassembled WGS sequence"/>
</dbReference>
<accession>A0A6A6DEH0</accession>
<evidence type="ECO:0000313" key="1">
    <source>
        <dbReference type="EMBL" id="KAF2176609.1"/>
    </source>
</evidence>
<gene>
    <name evidence="1" type="ORF">K469DRAFT_722234</name>
</gene>
<sequence length="87" mass="9808">MTLRGQTEALLHGCKDCSAHVRARSLYDCVTAVLPEYAEPFHLRICLQRRRSTGDTESTYRSAGFDLGIMPPLPCHYVQGHLLHLIL</sequence>
<proteinExistence type="predicted"/>
<dbReference type="OrthoDB" id="3772764at2759"/>
<evidence type="ECO:0000313" key="2">
    <source>
        <dbReference type="Proteomes" id="UP000800200"/>
    </source>
</evidence>
<dbReference type="AlphaFoldDB" id="A0A6A6DEH0"/>
<dbReference type="EMBL" id="ML994705">
    <property type="protein sequence ID" value="KAF2176609.1"/>
    <property type="molecule type" value="Genomic_DNA"/>
</dbReference>